<proteinExistence type="predicted"/>
<feature type="region of interest" description="Disordered" evidence="7">
    <location>
        <begin position="367"/>
        <end position="416"/>
    </location>
</feature>
<dbReference type="STRING" id="1047168.A0A0F4G9Z0"/>
<protein>
    <recommendedName>
        <fullName evidence="12">UBC core domain-containing protein</fullName>
    </recommendedName>
</protein>
<dbReference type="SMART" id="SM00212">
    <property type="entry name" value="UBCc"/>
    <property type="match status" value="1"/>
</dbReference>
<accession>A0A0F4G9Z0</accession>
<keyword evidence="11" id="KW-1185">Reference proteome</keyword>
<evidence type="ECO:0000256" key="2">
    <source>
        <dbReference type="ARBA" id="ARBA00001946"/>
    </source>
</evidence>
<keyword evidence="5" id="KW-0460">Magnesium</keyword>
<sequence length="493" mass="55351">MAGMSSKRLQKELTKLHQGSLPTGISLVSAPDLREWQMDMTVPDNPIYNPDEKFRLRIQFSTSYPIEAPEVVFMQLANPERKIPIHPHIYSNGIICLDLLDAQGWSPVHNVESICISIQSMLASNTKSERPPGDAEFVKSNRQRPRDISFLYHDPTKAIANLRAFSGPPTNYFRCPLTRRAAVLILLFADKRGDLRVILTIRSATLKSYAGQAALPGGKADTLSETPFTTARREAFEEIGLPMSDHALPPGYTVEHLTELPCNLAMTELGVRPCVAYLKTPPPSDRNKEPDAARDILPKLDAREVAAVFTAPFENFLWERDMDEKVREKVPGEWYKGSWHSWHETAWRMHQFFVPVTPSTVFLASTKQSTSYTDPRPPTSSSNPTPKTPTTTTTKPPPAPNSSLQPPLPESFYTNSNNALQQPRYRVFGMTARILVDAARVAYGREPEYEHNSHFGDEEIMAKLMGIGRLAKKKVEGEVLTREVMREAARSKI</sequence>
<dbReference type="InterPro" id="IPR045121">
    <property type="entry name" value="CoAse"/>
</dbReference>
<feature type="domain" description="Nudix hydrolase" evidence="9">
    <location>
        <begin position="178"/>
        <end position="321"/>
    </location>
</feature>
<dbReference type="GO" id="GO:0015938">
    <property type="term" value="P:coenzyme A catabolic process"/>
    <property type="evidence" value="ECO:0007669"/>
    <property type="project" value="TreeGrafter"/>
</dbReference>
<evidence type="ECO:0000256" key="6">
    <source>
        <dbReference type="ARBA" id="ARBA00023211"/>
    </source>
</evidence>
<dbReference type="PANTHER" id="PTHR12992:SF24">
    <property type="entry name" value="PEROXISOMAL COENZYME A DIPHOSPHATASE NUDT7"/>
    <property type="match status" value="1"/>
</dbReference>
<dbReference type="PROSITE" id="PS51462">
    <property type="entry name" value="NUDIX"/>
    <property type="match status" value="1"/>
</dbReference>
<dbReference type="FunFam" id="3.10.110.10:FF:000072">
    <property type="entry name" value="Ubiquitin-conjugating enzyme E2 W"/>
    <property type="match status" value="1"/>
</dbReference>
<evidence type="ECO:0000259" key="8">
    <source>
        <dbReference type="PROSITE" id="PS50127"/>
    </source>
</evidence>
<dbReference type="OrthoDB" id="206213at2759"/>
<organism evidence="10 11">
    <name type="scientific">Zymoseptoria brevis</name>
    <dbReference type="NCBI Taxonomy" id="1047168"/>
    <lineage>
        <taxon>Eukaryota</taxon>
        <taxon>Fungi</taxon>
        <taxon>Dikarya</taxon>
        <taxon>Ascomycota</taxon>
        <taxon>Pezizomycotina</taxon>
        <taxon>Dothideomycetes</taxon>
        <taxon>Dothideomycetidae</taxon>
        <taxon>Mycosphaerellales</taxon>
        <taxon>Mycosphaerellaceae</taxon>
        <taxon>Zymoseptoria</taxon>
    </lineage>
</organism>
<dbReference type="InterPro" id="IPR015797">
    <property type="entry name" value="NUDIX_hydrolase-like_dom_sf"/>
</dbReference>
<dbReference type="InterPro" id="IPR000086">
    <property type="entry name" value="NUDIX_hydrolase_dom"/>
</dbReference>
<evidence type="ECO:0000256" key="4">
    <source>
        <dbReference type="ARBA" id="ARBA00022801"/>
    </source>
</evidence>
<dbReference type="EMBL" id="LAFY01004167">
    <property type="protein sequence ID" value="KJX94208.1"/>
    <property type="molecule type" value="Genomic_DNA"/>
</dbReference>
<dbReference type="InterPro" id="IPR000608">
    <property type="entry name" value="UBC"/>
</dbReference>
<dbReference type="AlphaFoldDB" id="A0A0F4G9Z0"/>
<name>A0A0F4G9Z0_9PEZI</name>
<dbReference type="GO" id="GO:0046872">
    <property type="term" value="F:metal ion binding"/>
    <property type="evidence" value="ECO:0007669"/>
    <property type="project" value="UniProtKB-KW"/>
</dbReference>
<dbReference type="CDD" id="cd23808">
    <property type="entry name" value="UBCc_UBE2W"/>
    <property type="match status" value="1"/>
</dbReference>
<evidence type="ECO:0000259" key="9">
    <source>
        <dbReference type="PROSITE" id="PS51462"/>
    </source>
</evidence>
<dbReference type="GO" id="GO:0010945">
    <property type="term" value="F:coenzyme A diphosphatase activity"/>
    <property type="evidence" value="ECO:0007669"/>
    <property type="project" value="InterPro"/>
</dbReference>
<evidence type="ECO:0000256" key="7">
    <source>
        <dbReference type="SAM" id="MobiDB-lite"/>
    </source>
</evidence>
<feature type="domain" description="UBC core" evidence="8">
    <location>
        <begin position="4"/>
        <end position="161"/>
    </location>
</feature>
<gene>
    <name evidence="10" type="ORF">TI39_contig4208g00009</name>
</gene>
<comment type="cofactor">
    <cofactor evidence="2">
        <name>Mg(2+)</name>
        <dbReference type="ChEBI" id="CHEBI:18420"/>
    </cofactor>
</comment>
<evidence type="ECO:0000256" key="5">
    <source>
        <dbReference type="ARBA" id="ARBA00022842"/>
    </source>
</evidence>
<keyword evidence="3" id="KW-0479">Metal-binding</keyword>
<reference evidence="10 11" key="1">
    <citation type="submission" date="2015-03" db="EMBL/GenBank/DDBJ databases">
        <title>RNA-seq based gene annotation and comparative genomics of four Zymoseptoria species reveal species-specific pathogenicity related genes and transposable element activity.</title>
        <authorList>
            <person name="Grandaubert J."/>
            <person name="Bhattacharyya A."/>
            <person name="Stukenbrock E.H."/>
        </authorList>
    </citation>
    <scope>NUCLEOTIDE SEQUENCE [LARGE SCALE GENOMIC DNA]</scope>
    <source>
        <strain evidence="10 11">Zb18110</strain>
    </source>
</reference>
<evidence type="ECO:0008006" key="12">
    <source>
        <dbReference type="Google" id="ProtNLM"/>
    </source>
</evidence>
<dbReference type="Gene3D" id="3.90.79.10">
    <property type="entry name" value="Nucleoside Triphosphate Pyrophosphohydrolase"/>
    <property type="match status" value="1"/>
</dbReference>
<dbReference type="Gene3D" id="3.10.110.10">
    <property type="entry name" value="Ubiquitin Conjugating Enzyme"/>
    <property type="match status" value="1"/>
</dbReference>
<dbReference type="Pfam" id="PF00179">
    <property type="entry name" value="UQ_con"/>
    <property type="match status" value="1"/>
</dbReference>
<dbReference type="InterPro" id="IPR016135">
    <property type="entry name" value="UBQ-conjugating_enzyme/RWD"/>
</dbReference>
<dbReference type="Pfam" id="PF00293">
    <property type="entry name" value="NUDIX"/>
    <property type="match status" value="1"/>
</dbReference>
<dbReference type="PROSITE" id="PS50127">
    <property type="entry name" value="UBC_2"/>
    <property type="match status" value="1"/>
</dbReference>
<dbReference type="PANTHER" id="PTHR12992">
    <property type="entry name" value="NUDIX HYDROLASE"/>
    <property type="match status" value="1"/>
</dbReference>
<dbReference type="SUPFAM" id="SSF54495">
    <property type="entry name" value="UBC-like"/>
    <property type="match status" value="1"/>
</dbReference>
<keyword evidence="6" id="KW-0464">Manganese</keyword>
<evidence type="ECO:0000313" key="11">
    <source>
        <dbReference type="Proteomes" id="UP000033647"/>
    </source>
</evidence>
<comment type="cofactor">
    <cofactor evidence="1">
        <name>Mn(2+)</name>
        <dbReference type="ChEBI" id="CHEBI:29035"/>
    </cofactor>
</comment>
<dbReference type="CDD" id="cd03426">
    <property type="entry name" value="NUDIX_CoAse_Nudt7"/>
    <property type="match status" value="1"/>
</dbReference>
<dbReference type="Proteomes" id="UP000033647">
    <property type="component" value="Unassembled WGS sequence"/>
</dbReference>
<comment type="caution">
    <text evidence="10">The sequence shown here is derived from an EMBL/GenBank/DDBJ whole genome shotgun (WGS) entry which is preliminary data.</text>
</comment>
<evidence type="ECO:0000256" key="3">
    <source>
        <dbReference type="ARBA" id="ARBA00022723"/>
    </source>
</evidence>
<evidence type="ECO:0000313" key="10">
    <source>
        <dbReference type="EMBL" id="KJX94208.1"/>
    </source>
</evidence>
<keyword evidence="4" id="KW-0378">Hydrolase</keyword>
<evidence type="ECO:0000256" key="1">
    <source>
        <dbReference type="ARBA" id="ARBA00001936"/>
    </source>
</evidence>
<feature type="compositionally biased region" description="Low complexity" evidence="7">
    <location>
        <begin position="379"/>
        <end position="394"/>
    </location>
</feature>
<dbReference type="SUPFAM" id="SSF55811">
    <property type="entry name" value="Nudix"/>
    <property type="match status" value="1"/>
</dbReference>